<comment type="caution">
    <text evidence="2">The sequence shown here is derived from an EMBL/GenBank/DDBJ whole genome shotgun (WGS) entry which is preliminary data.</text>
</comment>
<feature type="compositionally biased region" description="Polar residues" evidence="1">
    <location>
        <begin position="42"/>
        <end position="52"/>
    </location>
</feature>
<feature type="compositionally biased region" description="Polar residues" evidence="1">
    <location>
        <begin position="121"/>
        <end position="132"/>
    </location>
</feature>
<protein>
    <submittedName>
        <fullName evidence="2">Uncharacterized protein</fullName>
    </submittedName>
</protein>
<dbReference type="EMBL" id="LGTL01000009">
    <property type="protein sequence ID" value="KPA80059.1"/>
    <property type="molecule type" value="Genomic_DNA"/>
</dbReference>
<accession>A0A0M9G148</accession>
<reference evidence="2 3" key="1">
    <citation type="submission" date="2015-07" db="EMBL/GenBank/DDBJ databases">
        <title>High-quality genome of monoxenous trypanosomatid Leptomonas pyrrhocoris.</title>
        <authorList>
            <person name="Flegontov P."/>
            <person name="Butenko A."/>
            <person name="Firsov S."/>
            <person name="Vlcek C."/>
            <person name="Logacheva M.D."/>
            <person name="Field M."/>
            <person name="Filatov D."/>
            <person name="Flegontova O."/>
            <person name="Gerasimov E."/>
            <person name="Jackson A.P."/>
            <person name="Kelly S."/>
            <person name="Opperdoes F."/>
            <person name="O'Reilly A."/>
            <person name="Votypka J."/>
            <person name="Yurchenko V."/>
            <person name="Lukes J."/>
        </authorList>
    </citation>
    <scope>NUCLEOTIDE SEQUENCE [LARGE SCALE GENOMIC DNA]</scope>
    <source>
        <strain evidence="2">H10</strain>
    </source>
</reference>
<dbReference type="OrthoDB" id="273065at2759"/>
<dbReference type="RefSeq" id="XP_015658498.1">
    <property type="nucleotide sequence ID" value="XM_015802982.1"/>
</dbReference>
<dbReference type="OMA" id="VFQRHPP"/>
<dbReference type="VEuPathDB" id="TriTrypDB:LpyrH10_09_1730"/>
<evidence type="ECO:0000313" key="3">
    <source>
        <dbReference type="Proteomes" id="UP000037923"/>
    </source>
</evidence>
<proteinExistence type="predicted"/>
<organism evidence="2 3">
    <name type="scientific">Leptomonas pyrrhocoris</name>
    <name type="common">Firebug parasite</name>
    <dbReference type="NCBI Taxonomy" id="157538"/>
    <lineage>
        <taxon>Eukaryota</taxon>
        <taxon>Discoba</taxon>
        <taxon>Euglenozoa</taxon>
        <taxon>Kinetoplastea</taxon>
        <taxon>Metakinetoplastina</taxon>
        <taxon>Trypanosomatida</taxon>
        <taxon>Trypanosomatidae</taxon>
        <taxon>Leishmaniinae</taxon>
        <taxon>Leptomonas</taxon>
    </lineage>
</organism>
<evidence type="ECO:0000313" key="2">
    <source>
        <dbReference type="EMBL" id="KPA80059.1"/>
    </source>
</evidence>
<feature type="region of interest" description="Disordered" evidence="1">
    <location>
        <begin position="30"/>
        <end position="61"/>
    </location>
</feature>
<feature type="region of interest" description="Disordered" evidence="1">
    <location>
        <begin position="300"/>
        <end position="331"/>
    </location>
</feature>
<dbReference type="Proteomes" id="UP000037923">
    <property type="component" value="Unassembled WGS sequence"/>
</dbReference>
<keyword evidence="3" id="KW-1185">Reference proteome</keyword>
<dbReference type="GeneID" id="26905364"/>
<gene>
    <name evidence="2" type="ORF">ABB37_05073</name>
</gene>
<sequence length="510" mass="54654">MLRLLSCRCRLQRAVRQSYMATATREVVRGNATTGGGNATTPTCPVSSTSASPPRVSGGPRQLPQHPMELLSHVFQHHPSALRLHRELTVALASGDAACAADLASVLASTVQRVVAAQETTCASPSSASSGYNRMGEVPTVTGSRGDNDENSDAQTNSAEGVPPPSPDDVEEAVEKTREAVLQRVTLSPAGNSALTSQGSGVSVHKGAQALPFWRDPRCLCVTVLESAFETDVPDGEAQGSLSAAGNRAAVHEAEQMRILETYLEKEGTRWKAQKAAIAKIVLEVARALKIAPEDLQATEGVTSTSSMTHNVEERERRNSSNTGSSSGRRLNVLRHSNLVVRGEIPPAAATSATAPAEKDGVEAQLAALTERMKDLGTPLTREEVRMARYELQMSQSKMRYVVGIHTELQHALDHSESVRQALRKRVADMGPKSAGAASPPFLATGSQLFMEELIRALNEGVEAFSTKATEQKMPLSVEDVRAREVAESPVLPFTFMLKCCLWFDTTPPS</sequence>
<name>A0A0M9G148_LEPPY</name>
<dbReference type="EMBL" id="LGTL01000009">
    <property type="protein sequence ID" value="KPA80058.1"/>
    <property type="molecule type" value="Genomic_DNA"/>
</dbReference>
<dbReference type="AlphaFoldDB" id="A0A0M9G148"/>
<feature type="region of interest" description="Disordered" evidence="1">
    <location>
        <begin position="121"/>
        <end position="174"/>
    </location>
</feature>
<evidence type="ECO:0000256" key="1">
    <source>
        <dbReference type="SAM" id="MobiDB-lite"/>
    </source>
</evidence>
<feature type="compositionally biased region" description="Polar residues" evidence="1">
    <location>
        <begin position="300"/>
        <end position="310"/>
    </location>
</feature>
<feature type="compositionally biased region" description="Low complexity" evidence="1">
    <location>
        <begin position="320"/>
        <end position="330"/>
    </location>
</feature>
<dbReference type="RefSeq" id="XP_015658497.1">
    <property type="nucleotide sequence ID" value="XM_015802981.1"/>
</dbReference>